<accession>A0A380TCT8</accession>
<name>A0A380TCT8_9ZZZZ</name>
<organism evidence="1">
    <name type="scientific">metagenome</name>
    <dbReference type="NCBI Taxonomy" id="256318"/>
    <lineage>
        <taxon>unclassified sequences</taxon>
        <taxon>metagenomes</taxon>
    </lineage>
</organism>
<dbReference type="AlphaFoldDB" id="A0A380TCT8"/>
<dbReference type="EMBL" id="UIDG01000182">
    <property type="protein sequence ID" value="SUS06285.1"/>
    <property type="molecule type" value="Genomic_DNA"/>
</dbReference>
<proteinExistence type="predicted"/>
<gene>
    <name evidence="1" type="ORF">DF3PB_2620004</name>
</gene>
<sequence>MIRAGSILVAAALAVSPCAHAAAPESSLTDTSLVGKWVVNIGECSDPNAEFITFLKSGAVESTRNGSADAVGFWRLENDRIYLNVLATPARLHEKLKDVNGYYPFDITVATFNVTADSFQGVGVLDDQTRYGKFTRCKP</sequence>
<evidence type="ECO:0000313" key="1">
    <source>
        <dbReference type="EMBL" id="SUS06285.1"/>
    </source>
</evidence>
<protein>
    <submittedName>
        <fullName evidence="1">Uncharacterized protein</fullName>
    </submittedName>
</protein>
<reference evidence="1" key="1">
    <citation type="submission" date="2018-07" db="EMBL/GenBank/DDBJ databases">
        <authorList>
            <person name="Quirk P.G."/>
            <person name="Krulwich T.A."/>
        </authorList>
    </citation>
    <scope>NUCLEOTIDE SEQUENCE</scope>
</reference>